<gene>
    <name evidence="1" type="ORF">A3864_15490</name>
</gene>
<evidence type="ECO:0000313" key="1">
    <source>
        <dbReference type="EMBL" id="RAS75687.1"/>
    </source>
</evidence>
<keyword evidence="1" id="KW-0614">Plasmid</keyword>
<dbReference type="Proteomes" id="UP000250174">
    <property type="component" value="Unassembled WGS sequence"/>
</dbReference>
<comment type="caution">
    <text evidence="1">The sequence shown here is derived from an EMBL/GenBank/DDBJ whole genome shotgun (WGS) entry which is preliminary data.</text>
</comment>
<organism evidence="1 2">
    <name type="scientific">Priestia endophytica</name>
    <dbReference type="NCBI Taxonomy" id="135735"/>
    <lineage>
        <taxon>Bacteria</taxon>
        <taxon>Bacillati</taxon>
        <taxon>Bacillota</taxon>
        <taxon>Bacilli</taxon>
        <taxon>Bacillales</taxon>
        <taxon>Bacillaceae</taxon>
        <taxon>Priestia</taxon>
    </lineage>
</organism>
<proteinExistence type="predicted"/>
<evidence type="ECO:0000313" key="2">
    <source>
        <dbReference type="Proteomes" id="UP000250174"/>
    </source>
</evidence>
<name>A0AAX1Q686_9BACI</name>
<dbReference type="AlphaFoldDB" id="A0AAX1Q686"/>
<protein>
    <submittedName>
        <fullName evidence="1">Uncharacterized protein</fullName>
    </submittedName>
</protein>
<reference evidence="1 2" key="1">
    <citation type="submission" date="2016-03" db="EMBL/GenBank/DDBJ databases">
        <title>Comparison of Bacillus endophyticus and B. anthracis characteristics using whole genome sequence analysis and microbiological techniques.</title>
        <authorList>
            <person name="Lekota K.E."/>
            <person name="Mafofo J."/>
            <person name="Rees J."/>
            <person name="Muchadeyi F.C."/>
            <person name="Madoroba E."/>
            <person name="Van Heerden H."/>
        </authorList>
    </citation>
    <scope>NUCLEOTIDE SEQUENCE [LARGE SCALE GENOMIC DNA]</scope>
    <source>
        <strain evidence="1 2">3631_10C</strain>
        <plasmid evidence="1">pBEH1</plasmid>
    </source>
</reference>
<dbReference type="EMBL" id="LVYK01000033">
    <property type="protein sequence ID" value="RAS75687.1"/>
    <property type="molecule type" value="Genomic_DNA"/>
</dbReference>
<sequence length="72" mass="7911">MCLILALSVASPSYNHAYAEELSDSVEVIGNATSKFTDENLEVAVFSEEMDKVETMVNAIEELDKKIGPFEP</sequence>
<accession>A0AAX1Q686</accession>
<geneLocation type="plasmid" evidence="1">
    <name>pBEH1</name>
</geneLocation>